<dbReference type="InterPro" id="IPR038050">
    <property type="entry name" value="Neuro_actylchol_rec"/>
</dbReference>
<dbReference type="GO" id="GO:0005886">
    <property type="term" value="C:plasma membrane"/>
    <property type="evidence" value="ECO:0007669"/>
    <property type="project" value="UniProtKB-SubCell"/>
</dbReference>
<dbReference type="InterPro" id="IPR018000">
    <property type="entry name" value="Neurotransmitter_ion_chnl_CS"/>
</dbReference>
<keyword evidence="7 12" id="KW-1133">Transmembrane helix</keyword>
<dbReference type="Pfam" id="PF02931">
    <property type="entry name" value="Neur_chan_LBD"/>
    <property type="match status" value="1"/>
</dbReference>
<evidence type="ECO:0000259" key="14">
    <source>
        <dbReference type="Pfam" id="PF02931"/>
    </source>
</evidence>
<dbReference type="Gene3D" id="2.70.170.10">
    <property type="entry name" value="Neurotransmitter-gated ion-channel ligand-binding domain"/>
    <property type="match status" value="1"/>
</dbReference>
<dbReference type="SUPFAM" id="SSF90112">
    <property type="entry name" value="Neurotransmitter-gated ion-channel transmembrane pore"/>
    <property type="match status" value="1"/>
</dbReference>
<dbReference type="GO" id="GO:0005230">
    <property type="term" value="F:extracellular ligand-gated monoatomic ion channel activity"/>
    <property type="evidence" value="ECO:0007669"/>
    <property type="project" value="InterPro"/>
</dbReference>
<evidence type="ECO:0000313" key="17">
    <source>
        <dbReference type="RefSeq" id="XP_026291543.1"/>
    </source>
</evidence>
<dbReference type="InterPro" id="IPR006028">
    <property type="entry name" value="GABAA/Glycine_rcpt"/>
</dbReference>
<dbReference type="PRINTS" id="PR00253">
    <property type="entry name" value="GABAARECEPTR"/>
</dbReference>
<keyword evidence="16" id="KW-1185">Reference proteome</keyword>
<evidence type="ECO:0000313" key="16">
    <source>
        <dbReference type="Proteomes" id="UP000504606"/>
    </source>
</evidence>
<dbReference type="InterPro" id="IPR006202">
    <property type="entry name" value="Neur_chan_lig-bd"/>
</dbReference>
<evidence type="ECO:0000256" key="12">
    <source>
        <dbReference type="SAM" id="Phobius"/>
    </source>
</evidence>
<evidence type="ECO:0000256" key="6">
    <source>
        <dbReference type="ARBA" id="ARBA00022729"/>
    </source>
</evidence>
<keyword evidence="10" id="KW-0407">Ion channel</keyword>
<dbReference type="PANTHER" id="PTHR18945">
    <property type="entry name" value="NEUROTRANSMITTER GATED ION CHANNEL"/>
    <property type="match status" value="1"/>
</dbReference>
<feature type="transmembrane region" description="Helical" evidence="12">
    <location>
        <begin position="262"/>
        <end position="279"/>
    </location>
</feature>
<evidence type="ECO:0000256" key="2">
    <source>
        <dbReference type="ARBA" id="ARBA00004236"/>
    </source>
</evidence>
<dbReference type="GeneID" id="113216058"/>
<keyword evidence="9 12" id="KW-0472">Membrane</keyword>
<dbReference type="GO" id="GO:0005254">
    <property type="term" value="F:chloride channel activity"/>
    <property type="evidence" value="ECO:0007669"/>
    <property type="project" value="UniProtKB-ARBA"/>
</dbReference>
<dbReference type="AlphaFoldDB" id="A0A6J1TE46"/>
<feature type="transmembrane region" description="Helical" evidence="12">
    <location>
        <begin position="237"/>
        <end position="255"/>
    </location>
</feature>
<feature type="chain" id="PRO_5027041282" evidence="13">
    <location>
        <begin position="22"/>
        <end position="500"/>
    </location>
</feature>
<dbReference type="GO" id="GO:0004888">
    <property type="term" value="F:transmembrane signaling receptor activity"/>
    <property type="evidence" value="ECO:0007669"/>
    <property type="project" value="InterPro"/>
</dbReference>
<evidence type="ECO:0000259" key="15">
    <source>
        <dbReference type="Pfam" id="PF02932"/>
    </source>
</evidence>
<dbReference type="Gene3D" id="1.20.58.390">
    <property type="entry name" value="Neurotransmitter-gated ion-channel transmembrane domain"/>
    <property type="match status" value="1"/>
</dbReference>
<dbReference type="InterPro" id="IPR006201">
    <property type="entry name" value="Neur_channel"/>
</dbReference>
<feature type="region of interest" description="Disordered" evidence="11">
    <location>
        <begin position="383"/>
        <end position="444"/>
    </location>
</feature>
<keyword evidence="8" id="KW-0406">Ion transport</keyword>
<evidence type="ECO:0000256" key="9">
    <source>
        <dbReference type="ARBA" id="ARBA00023136"/>
    </source>
</evidence>
<feature type="domain" description="Neurotransmitter-gated ion-channel ligand-binding" evidence="14">
    <location>
        <begin position="26"/>
        <end position="199"/>
    </location>
</feature>
<dbReference type="InterPro" id="IPR036719">
    <property type="entry name" value="Neuro-gated_channel_TM_sf"/>
</dbReference>
<feature type="signal peptide" evidence="13">
    <location>
        <begin position="1"/>
        <end position="21"/>
    </location>
</feature>
<evidence type="ECO:0000256" key="1">
    <source>
        <dbReference type="ARBA" id="ARBA00004141"/>
    </source>
</evidence>
<keyword evidence="6 13" id="KW-0732">Signal</keyword>
<comment type="subcellular location">
    <subcellularLocation>
        <location evidence="2">Cell membrane</location>
    </subcellularLocation>
    <subcellularLocation>
        <location evidence="1">Membrane</location>
        <topology evidence="1">Multi-pass membrane protein</topology>
    </subcellularLocation>
</comment>
<gene>
    <name evidence="17" type="primary">LOC113216058</name>
</gene>
<dbReference type="InterPro" id="IPR036734">
    <property type="entry name" value="Neur_chan_lig-bd_sf"/>
</dbReference>
<organism evidence="16 17">
    <name type="scientific">Frankliniella occidentalis</name>
    <name type="common">Western flower thrips</name>
    <name type="synonym">Euthrips occidentalis</name>
    <dbReference type="NCBI Taxonomy" id="133901"/>
    <lineage>
        <taxon>Eukaryota</taxon>
        <taxon>Metazoa</taxon>
        <taxon>Ecdysozoa</taxon>
        <taxon>Arthropoda</taxon>
        <taxon>Hexapoda</taxon>
        <taxon>Insecta</taxon>
        <taxon>Pterygota</taxon>
        <taxon>Neoptera</taxon>
        <taxon>Paraneoptera</taxon>
        <taxon>Thysanoptera</taxon>
        <taxon>Terebrantia</taxon>
        <taxon>Thripoidea</taxon>
        <taxon>Thripidae</taxon>
        <taxon>Frankliniella</taxon>
    </lineage>
</organism>
<evidence type="ECO:0000256" key="13">
    <source>
        <dbReference type="SAM" id="SignalP"/>
    </source>
</evidence>
<evidence type="ECO:0000256" key="10">
    <source>
        <dbReference type="ARBA" id="ARBA00023303"/>
    </source>
</evidence>
<keyword evidence="3" id="KW-0813">Transport</keyword>
<proteinExistence type="predicted"/>
<evidence type="ECO:0000256" key="7">
    <source>
        <dbReference type="ARBA" id="ARBA00022989"/>
    </source>
</evidence>
<feature type="compositionally biased region" description="Basic and acidic residues" evidence="11">
    <location>
        <begin position="420"/>
        <end position="431"/>
    </location>
</feature>
<dbReference type="Proteomes" id="UP000504606">
    <property type="component" value="Unplaced"/>
</dbReference>
<dbReference type="RefSeq" id="XP_026291543.1">
    <property type="nucleotide sequence ID" value="XM_026435758.2"/>
</dbReference>
<sequence>MRCSYSITTLLSFFFLHLATGKELYELETDYNRNLPPGKDTEVSISLFINRVSGVDENREEISLDVFLQVYWEDPRVHICCNHSVVELTWTQQQPKFWVPDLYIRQLREMKVLSLFQEMTSVRLYSNSTMRVSIGATVIIKCDMDFVLYPLDIQKCAVDFSSYKYTMEAMKFKWKDDPPLSFPSDFGDDGYRLAKYVVSFSTEKNMQVIFYGEGNHSTARMLITMSREIRSHLLESYLPSTLFVIMSWGSFVVIPEIVPGRMVLLVTTLLSLVTMFDTVRNNSPNALELKCIEVWLISCTLFVFFALLEYFVVLFGIRYDKHWRHKKRDLERQQQLQQAQQQQQQQIQQIAQVWAGDRVKLPPLAHHRRSNSNSTASMAANNIGMSSLNDAPPPGPAAAPPLAATPRLLQGSSKVSPHADLPRHRGDKHEPGLPAGESADSDGPRRRFRMVAEYVILYCGSQRGMLDQVSLALFPFCFILFTTVYWISYVNESQRQRNSN</sequence>
<accession>A0A6J1TE46</accession>
<feature type="transmembrane region" description="Helical" evidence="12">
    <location>
        <begin position="471"/>
        <end position="490"/>
    </location>
</feature>
<evidence type="ECO:0000256" key="8">
    <source>
        <dbReference type="ARBA" id="ARBA00023065"/>
    </source>
</evidence>
<dbReference type="InterPro" id="IPR006029">
    <property type="entry name" value="Neurotrans-gated_channel_TM"/>
</dbReference>
<evidence type="ECO:0000256" key="3">
    <source>
        <dbReference type="ARBA" id="ARBA00022448"/>
    </source>
</evidence>
<dbReference type="PROSITE" id="PS00236">
    <property type="entry name" value="NEUROTR_ION_CHANNEL"/>
    <property type="match status" value="1"/>
</dbReference>
<keyword evidence="5 12" id="KW-0812">Transmembrane</keyword>
<feature type="domain" description="Neurotransmitter-gated ion-channel transmembrane" evidence="15">
    <location>
        <begin position="237"/>
        <end position="486"/>
    </location>
</feature>
<dbReference type="OrthoDB" id="6667051at2759"/>
<evidence type="ECO:0000256" key="11">
    <source>
        <dbReference type="SAM" id="MobiDB-lite"/>
    </source>
</evidence>
<feature type="transmembrane region" description="Helical" evidence="12">
    <location>
        <begin position="294"/>
        <end position="317"/>
    </location>
</feature>
<dbReference type="GO" id="GO:0099095">
    <property type="term" value="F:ligand-gated monoatomic anion channel activity"/>
    <property type="evidence" value="ECO:0007669"/>
    <property type="project" value="UniProtKB-ARBA"/>
</dbReference>
<dbReference type="KEGG" id="foc:113216058"/>
<protein>
    <submittedName>
        <fullName evidence="17">Glycine receptor subunit alpha-4-like</fullName>
    </submittedName>
</protein>
<dbReference type="Pfam" id="PF02932">
    <property type="entry name" value="Neur_chan_memb"/>
    <property type="match status" value="1"/>
</dbReference>
<name>A0A6J1TE46_FRAOC</name>
<keyword evidence="4" id="KW-1003">Cell membrane</keyword>
<reference evidence="17" key="1">
    <citation type="submission" date="2025-08" db="UniProtKB">
        <authorList>
            <consortium name="RefSeq"/>
        </authorList>
    </citation>
    <scope>IDENTIFICATION</scope>
    <source>
        <tissue evidence="17">Whole organism</tissue>
    </source>
</reference>
<evidence type="ECO:0000256" key="5">
    <source>
        <dbReference type="ARBA" id="ARBA00022692"/>
    </source>
</evidence>
<dbReference type="SUPFAM" id="SSF63712">
    <property type="entry name" value="Nicotinic receptor ligand binding domain-like"/>
    <property type="match status" value="1"/>
</dbReference>
<evidence type="ECO:0000256" key="4">
    <source>
        <dbReference type="ARBA" id="ARBA00022475"/>
    </source>
</evidence>